<dbReference type="RefSeq" id="WP_051518004.1">
    <property type="nucleotide sequence ID" value="NZ_AWQS01000003.1"/>
</dbReference>
<feature type="transmembrane region" description="Helical" evidence="1">
    <location>
        <begin position="99"/>
        <end position="117"/>
    </location>
</feature>
<organism evidence="2 3">
    <name type="scientific">Intrasporangium chromatireducens Q5-1</name>
    <dbReference type="NCBI Taxonomy" id="584657"/>
    <lineage>
        <taxon>Bacteria</taxon>
        <taxon>Bacillati</taxon>
        <taxon>Actinomycetota</taxon>
        <taxon>Actinomycetes</taxon>
        <taxon>Micrococcales</taxon>
        <taxon>Intrasporangiaceae</taxon>
        <taxon>Intrasporangium</taxon>
    </lineage>
</organism>
<proteinExistence type="predicted"/>
<feature type="transmembrane region" description="Helical" evidence="1">
    <location>
        <begin position="7"/>
        <end position="28"/>
    </location>
</feature>
<accession>W9GNX4</accession>
<feature type="transmembrane region" description="Helical" evidence="1">
    <location>
        <begin position="137"/>
        <end position="154"/>
    </location>
</feature>
<comment type="caution">
    <text evidence="2">The sequence shown here is derived from an EMBL/GenBank/DDBJ whole genome shotgun (WGS) entry which is preliminary data.</text>
</comment>
<feature type="transmembrane region" description="Helical" evidence="1">
    <location>
        <begin position="69"/>
        <end position="87"/>
    </location>
</feature>
<keyword evidence="1" id="KW-0472">Membrane</keyword>
<dbReference type="OrthoDB" id="4569917at2"/>
<protein>
    <submittedName>
        <fullName evidence="2">Uncharacterized protein</fullName>
    </submittedName>
</protein>
<gene>
    <name evidence="2" type="ORF">N864_19535</name>
</gene>
<keyword evidence="1" id="KW-0812">Transmembrane</keyword>
<dbReference type="PATRIC" id="fig|584657.3.peg.125"/>
<evidence type="ECO:0000313" key="2">
    <source>
        <dbReference type="EMBL" id="EWT07840.1"/>
    </source>
</evidence>
<dbReference type="AlphaFoldDB" id="W9GNX4"/>
<keyword evidence="1" id="KW-1133">Transmembrane helix</keyword>
<dbReference type="Proteomes" id="UP000019494">
    <property type="component" value="Unassembled WGS sequence"/>
</dbReference>
<name>W9GNX4_9MICO</name>
<reference evidence="3" key="1">
    <citation type="submission" date="2013-08" db="EMBL/GenBank/DDBJ databases">
        <title>Intrasporangium oryzae NRRL B-24470.</title>
        <authorList>
            <person name="Liu H."/>
            <person name="Wang G."/>
        </authorList>
    </citation>
    <scope>NUCLEOTIDE SEQUENCE [LARGE SCALE GENOMIC DNA]</scope>
    <source>
        <strain evidence="3">Q5-1</strain>
    </source>
</reference>
<sequence>MSGKTPYLRHGLVAGAVGTTALNAATYLDMAARGRPSSSTPEQTVQRLTQLLGFTVPGDDDGRHARESGLGSLLGIAAGTGAGLALGALRRSGWPRGRAATLTVAFALAMAAGNGPMTALGVTDPRTWSASSWLSDVVPHAAYAVAAAATLHAFDR</sequence>
<keyword evidence="3" id="KW-1185">Reference proteome</keyword>
<evidence type="ECO:0000313" key="3">
    <source>
        <dbReference type="Proteomes" id="UP000019494"/>
    </source>
</evidence>
<dbReference type="EMBL" id="AWQS01000003">
    <property type="protein sequence ID" value="EWT07840.1"/>
    <property type="molecule type" value="Genomic_DNA"/>
</dbReference>
<evidence type="ECO:0000256" key="1">
    <source>
        <dbReference type="SAM" id="Phobius"/>
    </source>
</evidence>